<evidence type="ECO:0000313" key="1">
    <source>
        <dbReference type="EMBL" id="MBW61762.1"/>
    </source>
</evidence>
<reference evidence="1" key="1">
    <citation type="submission" date="2018-01" db="EMBL/GenBank/DDBJ databases">
        <title>An insight into the sialome of Amazonian anophelines.</title>
        <authorList>
            <person name="Ribeiro J.M."/>
            <person name="Scarpassa V."/>
            <person name="Calvo E."/>
        </authorList>
    </citation>
    <scope>NUCLEOTIDE SEQUENCE</scope>
    <source>
        <tissue evidence="1">Salivary glands</tissue>
    </source>
</reference>
<sequence>MAGWMVWSDFDPSSSSAALFFVRFSRCLSVCWAAPAKTHVSVPGDEFMATLHRFGALWTWMLSLREDARYILSGVANLCSERQFRKTVLLINYVVYQSL</sequence>
<name>A0A2M4C8T4_9DIPT</name>
<proteinExistence type="predicted"/>
<accession>A0A2M4C8T4</accession>
<organism evidence="1">
    <name type="scientific">Anopheles marajoara</name>
    <dbReference type="NCBI Taxonomy" id="58244"/>
    <lineage>
        <taxon>Eukaryota</taxon>
        <taxon>Metazoa</taxon>
        <taxon>Ecdysozoa</taxon>
        <taxon>Arthropoda</taxon>
        <taxon>Hexapoda</taxon>
        <taxon>Insecta</taxon>
        <taxon>Pterygota</taxon>
        <taxon>Neoptera</taxon>
        <taxon>Endopterygota</taxon>
        <taxon>Diptera</taxon>
        <taxon>Nematocera</taxon>
        <taxon>Culicoidea</taxon>
        <taxon>Culicidae</taxon>
        <taxon>Anophelinae</taxon>
        <taxon>Anopheles</taxon>
    </lineage>
</organism>
<protein>
    <submittedName>
        <fullName evidence="1">Putative secreted protein</fullName>
    </submittedName>
</protein>
<dbReference type="AlphaFoldDB" id="A0A2M4C8T4"/>
<dbReference type="EMBL" id="GGFJ01012621">
    <property type="protein sequence ID" value="MBW61762.1"/>
    <property type="molecule type" value="Transcribed_RNA"/>
</dbReference>